<proteinExistence type="predicted"/>
<dbReference type="EMBL" id="CM001272">
    <property type="protein sequence ID" value="EHH31422.1"/>
    <property type="molecule type" value="Genomic_DNA"/>
</dbReference>
<dbReference type="Proteomes" id="UP000013456">
    <property type="component" value="Chromosome 20"/>
</dbReference>
<gene>
    <name evidence="1" type="ORF">EGK_12496</name>
</gene>
<dbReference type="AlphaFoldDB" id="F7CVL6"/>
<reference evidence="1" key="1">
    <citation type="journal article" date="2011" name="Nat. Biotechnol.">
        <title>Genome sequencing and comparison of two nonhuman primate animal models, the cynomolgus and Chinese rhesus macaques.</title>
        <authorList>
            <person name="Yan G."/>
            <person name="Zhang G."/>
            <person name="Fang X."/>
            <person name="Zhang Y."/>
            <person name="Li C."/>
            <person name="Ling F."/>
            <person name="Cooper D.N."/>
            <person name="Li Q."/>
            <person name="Li Y."/>
            <person name="van Gool A.J."/>
            <person name="Du H."/>
            <person name="Chen J."/>
            <person name="Chen R."/>
            <person name="Zhang P."/>
            <person name="Huang Z."/>
            <person name="Thompson J.R."/>
            <person name="Meng Y."/>
            <person name="Bai Y."/>
            <person name="Wang J."/>
            <person name="Zhuo M."/>
            <person name="Wang T."/>
            <person name="Huang Y."/>
            <person name="Wei L."/>
            <person name="Li J."/>
            <person name="Wang Z."/>
            <person name="Hu H."/>
            <person name="Yang P."/>
            <person name="Le L."/>
            <person name="Stenson P.D."/>
            <person name="Li B."/>
            <person name="Liu X."/>
            <person name="Ball E.V."/>
            <person name="An N."/>
            <person name="Huang Q."/>
            <person name="Zhang Y."/>
            <person name="Fan W."/>
            <person name="Zhang X."/>
            <person name="Li Y."/>
            <person name="Wang W."/>
            <person name="Katze M.G."/>
            <person name="Su B."/>
            <person name="Nielsen R."/>
            <person name="Yang H."/>
            <person name="Wang J."/>
            <person name="Wang X."/>
            <person name="Wang J."/>
        </authorList>
    </citation>
    <scope>NUCLEOTIDE SEQUENCE [LARGE SCALE GENOMIC DNA]</scope>
    <source>
        <strain evidence="1">CR-5</strain>
    </source>
</reference>
<evidence type="ECO:0008006" key="2">
    <source>
        <dbReference type="Google" id="ProtNLM"/>
    </source>
</evidence>
<accession>F7CVL6</accession>
<sequence length="94" mass="10400">MNNFQAILTQVRILLSSRQPSQVQALLDSLLKEELLSREYHCTLLHEPDSEALARKISLTLLEKGDLDLALLGWAQSGLQSPAAERGPGHSDHD</sequence>
<dbReference type="InterPro" id="IPR011029">
    <property type="entry name" value="DEATH-like_dom_sf"/>
</dbReference>
<evidence type="ECO:0000313" key="1">
    <source>
        <dbReference type="EMBL" id="EHH31422.1"/>
    </source>
</evidence>
<feature type="non-terminal residue" evidence="1">
    <location>
        <position position="94"/>
    </location>
</feature>
<organism evidence="1">
    <name type="scientific">Macaca mulatta</name>
    <name type="common">Rhesus macaque</name>
    <dbReference type="NCBI Taxonomy" id="9544"/>
    <lineage>
        <taxon>Eukaryota</taxon>
        <taxon>Metazoa</taxon>
        <taxon>Chordata</taxon>
        <taxon>Craniata</taxon>
        <taxon>Vertebrata</taxon>
        <taxon>Euteleostomi</taxon>
        <taxon>Mammalia</taxon>
        <taxon>Eutheria</taxon>
        <taxon>Euarchontoglires</taxon>
        <taxon>Primates</taxon>
        <taxon>Haplorrhini</taxon>
        <taxon>Catarrhini</taxon>
        <taxon>Cercopithecidae</taxon>
        <taxon>Cercopithecinae</taxon>
        <taxon>Macaca</taxon>
    </lineage>
</organism>
<dbReference type="HOGENOM" id="CLU_2391548_0_0_1"/>
<protein>
    <recommendedName>
        <fullName evidence="2">MHC class II transactivator</fullName>
    </recommendedName>
</protein>
<dbReference type="SUPFAM" id="SSF47986">
    <property type="entry name" value="DEATH domain"/>
    <property type="match status" value="1"/>
</dbReference>
<name>F7CVL6_MACMU</name>